<dbReference type="Proteomes" id="UP001595923">
    <property type="component" value="Unassembled WGS sequence"/>
</dbReference>
<dbReference type="RefSeq" id="WP_378574245.1">
    <property type="nucleotide sequence ID" value="NZ_JBHSFQ010000010.1"/>
</dbReference>
<dbReference type="GO" id="GO:0004497">
    <property type="term" value="F:monooxygenase activity"/>
    <property type="evidence" value="ECO:0007669"/>
    <property type="project" value="UniProtKB-KW"/>
</dbReference>
<keyword evidence="2" id="KW-0503">Monooxygenase</keyword>
<dbReference type="Pfam" id="PF03992">
    <property type="entry name" value="ABM"/>
    <property type="match status" value="1"/>
</dbReference>
<dbReference type="SUPFAM" id="SSF54909">
    <property type="entry name" value="Dimeric alpha+beta barrel"/>
    <property type="match status" value="1"/>
</dbReference>
<name>A0ABV9DVM7_9ACTN</name>
<keyword evidence="2" id="KW-0560">Oxidoreductase</keyword>
<dbReference type="Gene3D" id="3.30.70.100">
    <property type="match status" value="1"/>
</dbReference>
<sequence>MLTLIITFTVTGDPDAFVEAQSAVIAHASGFPGFGGSQLHRSLTDPNTYVEVVEWADADAHRAAVADPDFRLRLGEMARHVTASSDRFEPIGAH</sequence>
<dbReference type="InterPro" id="IPR007138">
    <property type="entry name" value="ABM_dom"/>
</dbReference>
<gene>
    <name evidence="2" type="ORF">ACFO4E_13000</name>
</gene>
<protein>
    <submittedName>
        <fullName evidence="2">Antibiotic biosynthesis monooxygenase family protein</fullName>
        <ecNumber evidence="2">1.14.-.-</ecNumber>
    </submittedName>
</protein>
<organism evidence="2 3">
    <name type="scientific">Nocardiopsis mangrovi</name>
    <dbReference type="NCBI Taxonomy" id="1179818"/>
    <lineage>
        <taxon>Bacteria</taxon>
        <taxon>Bacillati</taxon>
        <taxon>Actinomycetota</taxon>
        <taxon>Actinomycetes</taxon>
        <taxon>Streptosporangiales</taxon>
        <taxon>Nocardiopsidaceae</taxon>
        <taxon>Nocardiopsis</taxon>
    </lineage>
</organism>
<evidence type="ECO:0000313" key="3">
    <source>
        <dbReference type="Proteomes" id="UP001595923"/>
    </source>
</evidence>
<reference evidence="3" key="1">
    <citation type="journal article" date="2019" name="Int. J. Syst. Evol. Microbiol.">
        <title>The Global Catalogue of Microorganisms (GCM) 10K type strain sequencing project: providing services to taxonomists for standard genome sequencing and annotation.</title>
        <authorList>
            <consortium name="The Broad Institute Genomics Platform"/>
            <consortium name="The Broad Institute Genome Sequencing Center for Infectious Disease"/>
            <person name="Wu L."/>
            <person name="Ma J."/>
        </authorList>
    </citation>
    <scope>NUCLEOTIDE SEQUENCE [LARGE SCALE GENOMIC DNA]</scope>
    <source>
        <strain evidence="3">XZYJ18</strain>
    </source>
</reference>
<feature type="domain" description="ABM" evidence="1">
    <location>
        <begin position="1"/>
        <end position="71"/>
    </location>
</feature>
<accession>A0ABV9DVM7</accession>
<proteinExistence type="predicted"/>
<dbReference type="EC" id="1.14.-.-" evidence="2"/>
<keyword evidence="3" id="KW-1185">Reference proteome</keyword>
<evidence type="ECO:0000259" key="1">
    <source>
        <dbReference type="Pfam" id="PF03992"/>
    </source>
</evidence>
<dbReference type="EMBL" id="JBHSFQ010000010">
    <property type="protein sequence ID" value="MFC4562777.1"/>
    <property type="molecule type" value="Genomic_DNA"/>
</dbReference>
<comment type="caution">
    <text evidence="2">The sequence shown here is derived from an EMBL/GenBank/DDBJ whole genome shotgun (WGS) entry which is preliminary data.</text>
</comment>
<evidence type="ECO:0000313" key="2">
    <source>
        <dbReference type="EMBL" id="MFC4562777.1"/>
    </source>
</evidence>
<dbReference type="InterPro" id="IPR011008">
    <property type="entry name" value="Dimeric_a/b-barrel"/>
</dbReference>